<dbReference type="GO" id="GO:0006355">
    <property type="term" value="P:regulation of DNA-templated transcription"/>
    <property type="evidence" value="ECO:0007669"/>
    <property type="project" value="InterPro"/>
</dbReference>
<sequence>MGQKPNDVFNKSLFNDYPLLTTKLYIPQQPSSLISREHLMVKMSRAMKCKVTLVISPPGFGKTTMVSHWILNRQIPVGWVSLDHGENDLLRFWTYVIAACNRLYPGVGHKSLSLLQSVSFSSEQMISWLLNDLFEIPDEIMLVLDDYHLIETDEIHRSVAFFIDRMPPQVHLCILSRKQPPFAVGQLRVKGQLNEIGLPDLRFTEQEISDFWYRQTGALPDELSLQVLSDRTEGWVAGIQLAVLSHMSGQQNALHQFKGNHRYVVDYLMEEVFDHLPETMRSFLLKTSISERLNAELCARLTGQPADEGRLREMEKSNLFVIPLDAEGRWYRYHHLFADFLRSRLKLEHQGEVSSLHEIASEWFERHHYLGEAIEHALAAGAFDKACTLILSNATERLKRRELTTLHRWLLQLPLPFRERPAVLIIQVWTELLMGRKELMDEHLVTLERALDTPNSVEGSLYVGIREDMKVAKIYQSMLLGDYKLCFSQLQAMHMDDNLPDIEGGTMLFGLGMELNDGAIPFIRGYYGFSGRIKAAERYHRLYDSFIDKHSFYDYPFTAYQRAAMSEICYERNQLTESLRFAEDAIRIAKLSNVIGAYVPAEIVRSRILWQRDAKDEAIAVINEAIEHLKLTYHHHSHWHDLLSAYLIRCQLETGEIGDVDHLMDMSPWSRRKEIIGEQDFELLTFIRVLMAKEKIDEALTWCEQLLKKTRTSGRIMTELEVQLYLSLIQHKMNNPHTSMLHLHQALILGEREGYLRIFADPELEPLLRQYADVRKNRHMAEVQTAGVSLPYIQILLSLSSEHIHPERNRQASPVITLTAREQEVLKLIAEGLSNKAIAEKLVLAEGTVKLHLHRIYSKLQVNGRVQAIQKANQHRLL</sequence>
<keyword evidence="6" id="KW-1185">Reference proteome</keyword>
<evidence type="ECO:0000256" key="3">
    <source>
        <dbReference type="ARBA" id="ARBA00023163"/>
    </source>
</evidence>
<evidence type="ECO:0000313" key="6">
    <source>
        <dbReference type="Proteomes" id="UP000650466"/>
    </source>
</evidence>
<accession>A0A926QLV1</accession>
<dbReference type="AlphaFoldDB" id="A0A926QLV1"/>
<reference evidence="5" key="1">
    <citation type="submission" date="2020-09" db="EMBL/GenBank/DDBJ databases">
        <title>Draft Genome Sequence of Paenibacillus sp. WST5.</title>
        <authorList>
            <person name="Bao Z."/>
        </authorList>
    </citation>
    <scope>NUCLEOTIDE SEQUENCE</scope>
    <source>
        <strain evidence="5">WST5</strain>
    </source>
</reference>
<dbReference type="PRINTS" id="PR00038">
    <property type="entry name" value="HTHLUXR"/>
</dbReference>
<keyword evidence="1" id="KW-0805">Transcription regulation</keyword>
<dbReference type="SUPFAM" id="SSF52540">
    <property type="entry name" value="P-loop containing nucleoside triphosphate hydrolases"/>
    <property type="match status" value="1"/>
</dbReference>
<dbReference type="GO" id="GO:0003677">
    <property type="term" value="F:DNA binding"/>
    <property type="evidence" value="ECO:0007669"/>
    <property type="project" value="UniProtKB-KW"/>
</dbReference>
<evidence type="ECO:0000259" key="4">
    <source>
        <dbReference type="PROSITE" id="PS50043"/>
    </source>
</evidence>
<dbReference type="InterPro" id="IPR011990">
    <property type="entry name" value="TPR-like_helical_dom_sf"/>
</dbReference>
<dbReference type="PANTHER" id="PTHR44688">
    <property type="entry name" value="DNA-BINDING TRANSCRIPTIONAL ACTIVATOR DEVR_DOSR"/>
    <property type="match status" value="1"/>
</dbReference>
<dbReference type="PROSITE" id="PS00622">
    <property type="entry name" value="HTH_LUXR_1"/>
    <property type="match status" value="1"/>
</dbReference>
<dbReference type="EMBL" id="JACVVD010000014">
    <property type="protein sequence ID" value="MBD0384025.1"/>
    <property type="molecule type" value="Genomic_DNA"/>
</dbReference>
<feature type="domain" description="HTH luxR-type" evidence="4">
    <location>
        <begin position="811"/>
        <end position="876"/>
    </location>
</feature>
<evidence type="ECO:0000313" key="5">
    <source>
        <dbReference type="EMBL" id="MBD0384025.1"/>
    </source>
</evidence>
<protein>
    <recommendedName>
        <fullName evidence="4">HTH luxR-type domain-containing protein</fullName>
    </recommendedName>
</protein>
<dbReference type="InterPro" id="IPR000792">
    <property type="entry name" value="Tscrpt_reg_LuxR_C"/>
</dbReference>
<dbReference type="Proteomes" id="UP000650466">
    <property type="component" value="Unassembled WGS sequence"/>
</dbReference>
<evidence type="ECO:0000256" key="2">
    <source>
        <dbReference type="ARBA" id="ARBA00023125"/>
    </source>
</evidence>
<dbReference type="InterPro" id="IPR036388">
    <property type="entry name" value="WH-like_DNA-bd_sf"/>
</dbReference>
<dbReference type="PROSITE" id="PS50043">
    <property type="entry name" value="HTH_LUXR_2"/>
    <property type="match status" value="1"/>
</dbReference>
<dbReference type="CDD" id="cd06170">
    <property type="entry name" value="LuxR_C_like"/>
    <property type="match status" value="1"/>
</dbReference>
<organism evidence="5 6">
    <name type="scientific">Paenibacillus sedimenti</name>
    <dbReference type="NCBI Taxonomy" id="2770274"/>
    <lineage>
        <taxon>Bacteria</taxon>
        <taxon>Bacillati</taxon>
        <taxon>Bacillota</taxon>
        <taxon>Bacilli</taxon>
        <taxon>Bacillales</taxon>
        <taxon>Paenibacillaceae</taxon>
        <taxon>Paenibacillus</taxon>
    </lineage>
</organism>
<name>A0A926QLV1_9BACL</name>
<dbReference type="InterPro" id="IPR041617">
    <property type="entry name" value="TPR_MalT"/>
</dbReference>
<dbReference type="Pfam" id="PF17874">
    <property type="entry name" value="TPR_MalT"/>
    <property type="match status" value="1"/>
</dbReference>
<proteinExistence type="predicted"/>
<dbReference type="InterPro" id="IPR016032">
    <property type="entry name" value="Sig_transdc_resp-reg_C-effctor"/>
</dbReference>
<keyword evidence="2" id="KW-0238">DNA-binding</keyword>
<gene>
    <name evidence="5" type="ORF">ICC18_28635</name>
</gene>
<evidence type="ECO:0000256" key="1">
    <source>
        <dbReference type="ARBA" id="ARBA00023015"/>
    </source>
</evidence>
<dbReference type="SMART" id="SM00421">
    <property type="entry name" value="HTH_LUXR"/>
    <property type="match status" value="1"/>
</dbReference>
<dbReference type="PANTHER" id="PTHR44688:SF16">
    <property type="entry name" value="DNA-BINDING TRANSCRIPTIONAL ACTIVATOR DEVR_DOSR"/>
    <property type="match status" value="1"/>
</dbReference>
<dbReference type="InterPro" id="IPR027417">
    <property type="entry name" value="P-loop_NTPase"/>
</dbReference>
<dbReference type="InterPro" id="IPR059106">
    <property type="entry name" value="WHD_MalT"/>
</dbReference>
<dbReference type="Pfam" id="PF25873">
    <property type="entry name" value="WHD_MalT"/>
    <property type="match status" value="1"/>
</dbReference>
<dbReference type="SUPFAM" id="SSF46894">
    <property type="entry name" value="C-terminal effector domain of the bipartite response regulators"/>
    <property type="match status" value="1"/>
</dbReference>
<keyword evidence="3" id="KW-0804">Transcription</keyword>
<comment type="caution">
    <text evidence="5">The sequence shown here is derived from an EMBL/GenBank/DDBJ whole genome shotgun (WGS) entry which is preliminary data.</text>
</comment>
<dbReference type="Gene3D" id="3.40.50.300">
    <property type="entry name" value="P-loop containing nucleotide triphosphate hydrolases"/>
    <property type="match status" value="1"/>
</dbReference>
<dbReference type="Gene3D" id="1.10.10.10">
    <property type="entry name" value="Winged helix-like DNA-binding domain superfamily/Winged helix DNA-binding domain"/>
    <property type="match status" value="1"/>
</dbReference>
<dbReference type="Gene3D" id="1.25.40.10">
    <property type="entry name" value="Tetratricopeptide repeat domain"/>
    <property type="match status" value="1"/>
</dbReference>
<dbReference type="Pfam" id="PF00196">
    <property type="entry name" value="GerE"/>
    <property type="match status" value="1"/>
</dbReference>
<dbReference type="RefSeq" id="WP_188177798.1">
    <property type="nucleotide sequence ID" value="NZ_JACVVD010000014.1"/>
</dbReference>